<proteinExistence type="predicted"/>
<protein>
    <submittedName>
        <fullName evidence="3">Multi-domain protein</fullName>
    </submittedName>
</protein>
<name>M5UK25_9BACT</name>
<dbReference type="OrthoDB" id="176168at2"/>
<evidence type="ECO:0000256" key="1">
    <source>
        <dbReference type="SAM" id="SignalP"/>
    </source>
</evidence>
<dbReference type="Gene3D" id="2.60.120.560">
    <property type="entry name" value="Exo-inulinase, domain 1"/>
    <property type="match status" value="1"/>
</dbReference>
<gene>
    <name evidence="3" type="ORF">RSSM_00367</name>
</gene>
<feature type="chain" id="PRO_5004073407" evidence="1">
    <location>
        <begin position="23"/>
        <end position="256"/>
    </location>
</feature>
<feature type="signal peptide" evidence="1">
    <location>
        <begin position="1"/>
        <end position="22"/>
    </location>
</feature>
<keyword evidence="4" id="KW-1185">Reference proteome</keyword>
<reference evidence="3 4" key="1">
    <citation type="journal article" date="2013" name="Mar. Genomics">
        <title>Expression of sulfatases in Rhodopirellula baltica and the diversity of sulfatases in the genus Rhodopirellula.</title>
        <authorList>
            <person name="Wegner C.E."/>
            <person name="Richter-Heitmann T."/>
            <person name="Klindworth A."/>
            <person name="Klockow C."/>
            <person name="Richter M."/>
            <person name="Achstetter T."/>
            <person name="Glockner F.O."/>
            <person name="Harder J."/>
        </authorList>
    </citation>
    <scope>NUCLEOTIDE SEQUENCE [LARGE SCALE GENOMIC DNA]</scope>
    <source>
        <strain evidence="3 4">SM41</strain>
    </source>
</reference>
<organism evidence="3 4">
    <name type="scientific">Rhodopirellula sallentina SM41</name>
    <dbReference type="NCBI Taxonomy" id="1263870"/>
    <lineage>
        <taxon>Bacteria</taxon>
        <taxon>Pseudomonadati</taxon>
        <taxon>Planctomycetota</taxon>
        <taxon>Planctomycetia</taxon>
        <taxon>Pirellulales</taxon>
        <taxon>Pirellulaceae</taxon>
        <taxon>Rhodopirellula</taxon>
    </lineage>
</organism>
<dbReference type="GO" id="GO:0016787">
    <property type="term" value="F:hydrolase activity"/>
    <property type="evidence" value="ECO:0007669"/>
    <property type="project" value="InterPro"/>
</dbReference>
<dbReference type="Pfam" id="PF06439">
    <property type="entry name" value="3keto-disac_hyd"/>
    <property type="match status" value="1"/>
</dbReference>
<evidence type="ECO:0000313" key="4">
    <source>
        <dbReference type="Proteomes" id="UP000011885"/>
    </source>
</evidence>
<sequence>MRTSVIAIVVSTLMTATCVSVSAEEYLSGIDWLEPKIVEPGKTDNDPPSDAIVLFAGPEDVAKWENGENWNTEGNELVVGKGGIRTKESFGDCQLHVEWSAPTPPKGKSQQRGNSGIFLMGRYEMQVLDSYDNQTYFDGQAAAIYKQTPPAVNAMRPPGEWNSYDIFWTAPRFDENGELLSPAYITATHNGVLVLNHFELLGDTPYNRAPEYKAHGPKGPISIQDHGNPVRFRNIWVREFTPAQAAEKEDESGSPE</sequence>
<dbReference type="RefSeq" id="WP_008673792.1">
    <property type="nucleotide sequence ID" value="NZ_ANOH01000033.1"/>
</dbReference>
<dbReference type="InterPro" id="IPR010496">
    <property type="entry name" value="AL/BT2_dom"/>
</dbReference>
<accession>M5UK25</accession>
<keyword evidence="1" id="KW-0732">Signal</keyword>
<dbReference type="EMBL" id="ANOH01000033">
    <property type="protein sequence ID" value="EMI58196.1"/>
    <property type="molecule type" value="Genomic_DNA"/>
</dbReference>
<dbReference type="AlphaFoldDB" id="M5UK25"/>
<evidence type="ECO:0000313" key="3">
    <source>
        <dbReference type="EMBL" id="EMI58196.1"/>
    </source>
</evidence>
<comment type="caution">
    <text evidence="3">The sequence shown here is derived from an EMBL/GenBank/DDBJ whole genome shotgun (WGS) entry which is preliminary data.</text>
</comment>
<dbReference type="PATRIC" id="fig|1263870.3.peg.402"/>
<evidence type="ECO:0000259" key="2">
    <source>
        <dbReference type="Pfam" id="PF06439"/>
    </source>
</evidence>
<dbReference type="Proteomes" id="UP000011885">
    <property type="component" value="Unassembled WGS sequence"/>
</dbReference>
<feature type="domain" description="3-keto-alpha-glucoside-1,2-lyase/3-keto-2-hydroxy-glucal hydratase" evidence="2">
    <location>
        <begin position="51"/>
        <end position="238"/>
    </location>
</feature>